<comment type="caution">
    <text evidence="1">The sequence shown here is derived from an EMBL/GenBank/DDBJ whole genome shotgun (WGS) entry which is preliminary data.</text>
</comment>
<dbReference type="AlphaFoldDB" id="A0A3L6EZ43"/>
<dbReference type="Proteomes" id="UP000251960">
    <property type="component" value="Chromosome 4"/>
</dbReference>
<sequence length="224" mass="25562">MLELLFAYAKKDDPLGLQHLALCHACYRLNDNTVEYGDDRNYLCRNRFNEYFGDAWVEQTWWVDNCDCVVVQHENPSRDVDYDDEDLVVPVTPCQSKDDEHQWDQASGDQGTTAGLPLFLASTHPPPPPTLRSHVLSPIVFLKLKKLTGSPTTDLDLLESIADKVIDYCINLIKSQDHLKCRSGGRVHIENAFQFNFLKRDGDVETKTDELYPIKDMLQICSAE</sequence>
<accession>A0A3L6EZ43</accession>
<evidence type="ECO:0000313" key="1">
    <source>
        <dbReference type="EMBL" id="PWZ25311.1"/>
    </source>
</evidence>
<reference evidence="1 2" key="1">
    <citation type="journal article" date="2018" name="Nat. Genet.">
        <title>Extensive intraspecific gene order and gene structural variations between Mo17 and other maize genomes.</title>
        <authorList>
            <person name="Sun S."/>
            <person name="Zhou Y."/>
            <person name="Chen J."/>
            <person name="Shi J."/>
            <person name="Zhao H."/>
            <person name="Zhao H."/>
            <person name="Song W."/>
            <person name="Zhang M."/>
            <person name="Cui Y."/>
            <person name="Dong X."/>
            <person name="Liu H."/>
            <person name="Ma X."/>
            <person name="Jiao Y."/>
            <person name="Wang B."/>
            <person name="Wei X."/>
            <person name="Stein J.C."/>
            <person name="Glaubitz J.C."/>
            <person name="Lu F."/>
            <person name="Yu G."/>
            <person name="Liang C."/>
            <person name="Fengler K."/>
            <person name="Li B."/>
            <person name="Rafalski A."/>
            <person name="Schnable P.S."/>
            <person name="Ware D.H."/>
            <person name="Buckler E.S."/>
            <person name="Lai J."/>
        </authorList>
    </citation>
    <scope>NUCLEOTIDE SEQUENCE [LARGE SCALE GENOMIC DNA]</scope>
    <source>
        <strain evidence="2">cv. Missouri 17</strain>
        <tissue evidence="1">Seedling</tissue>
    </source>
</reference>
<name>A0A3L6EZ43_MAIZE</name>
<proteinExistence type="predicted"/>
<organism evidence="1 2">
    <name type="scientific">Zea mays</name>
    <name type="common">Maize</name>
    <dbReference type="NCBI Taxonomy" id="4577"/>
    <lineage>
        <taxon>Eukaryota</taxon>
        <taxon>Viridiplantae</taxon>
        <taxon>Streptophyta</taxon>
        <taxon>Embryophyta</taxon>
        <taxon>Tracheophyta</taxon>
        <taxon>Spermatophyta</taxon>
        <taxon>Magnoliopsida</taxon>
        <taxon>Liliopsida</taxon>
        <taxon>Poales</taxon>
        <taxon>Poaceae</taxon>
        <taxon>PACMAD clade</taxon>
        <taxon>Panicoideae</taxon>
        <taxon>Andropogonodae</taxon>
        <taxon>Andropogoneae</taxon>
        <taxon>Tripsacinae</taxon>
        <taxon>Zea</taxon>
    </lineage>
</organism>
<dbReference type="EMBL" id="NCVQ01000005">
    <property type="protein sequence ID" value="PWZ25311.1"/>
    <property type="molecule type" value="Genomic_DNA"/>
</dbReference>
<gene>
    <name evidence="1" type="primary">Os03g0252800_6</name>
    <name evidence="1" type="ORF">Zm00014a_032225</name>
</gene>
<dbReference type="ExpressionAtlas" id="A0A3L6EZ43">
    <property type="expression patterns" value="baseline"/>
</dbReference>
<evidence type="ECO:0000313" key="2">
    <source>
        <dbReference type="Proteomes" id="UP000251960"/>
    </source>
</evidence>
<protein>
    <submittedName>
        <fullName evidence="1">Long chain base biosynthesis protein 1a</fullName>
    </submittedName>
</protein>